<dbReference type="PROSITE" id="PS50222">
    <property type="entry name" value="EF_HAND_2"/>
    <property type="match status" value="4"/>
</dbReference>
<evidence type="ECO:0000259" key="6">
    <source>
        <dbReference type="PROSITE" id="PS50222"/>
    </source>
</evidence>
<dbReference type="PANTHER" id="PTHR10891">
    <property type="entry name" value="EF-HAND CALCIUM-BINDING DOMAIN CONTAINING PROTEIN"/>
    <property type="match status" value="1"/>
</dbReference>
<feature type="compositionally biased region" description="Polar residues" evidence="5">
    <location>
        <begin position="50"/>
        <end position="61"/>
    </location>
</feature>
<evidence type="ECO:0000313" key="7">
    <source>
        <dbReference type="EMBL" id="TQD91425.1"/>
    </source>
</evidence>
<evidence type="ECO:0000256" key="5">
    <source>
        <dbReference type="SAM" id="MobiDB-lite"/>
    </source>
</evidence>
<dbReference type="SMART" id="SM00054">
    <property type="entry name" value="EFh"/>
    <property type="match status" value="4"/>
</dbReference>
<evidence type="ECO:0000256" key="1">
    <source>
        <dbReference type="ARBA" id="ARBA00003291"/>
    </source>
</evidence>
<sequence length="225" mass="25014">MKGDESSSHFIGEEVAQAPIGMECLSSAMARFGLFQYGTPRKPPNKPAPQMSNISKETTQVSFSKERFKRSRFSRPSSQPKVEEVRYVFDKFDMNKDGRISREEYKSALKTLDKDIAEGEIAKTFKALDSDGDGFIGFTEFVETFNMGNDEARKADIESAFRVFDLDGNGKISAEELSLVLKKLGENCSLGACRNMVKAVDSDGDGLIDMNEFTKMMGSFKTPTV</sequence>
<dbReference type="Proteomes" id="UP000315295">
    <property type="component" value="Unassembled WGS sequence"/>
</dbReference>
<dbReference type="CDD" id="cd00051">
    <property type="entry name" value="EFh"/>
    <property type="match status" value="2"/>
</dbReference>
<dbReference type="STRING" id="106549.A0A540LY58"/>
<evidence type="ECO:0000313" key="8">
    <source>
        <dbReference type="Proteomes" id="UP000315295"/>
    </source>
</evidence>
<keyword evidence="4" id="KW-0106">Calcium</keyword>
<protein>
    <recommendedName>
        <fullName evidence="6">EF-hand domain-containing protein</fullName>
    </recommendedName>
</protein>
<dbReference type="Pfam" id="PF13499">
    <property type="entry name" value="EF-hand_7"/>
    <property type="match status" value="2"/>
</dbReference>
<keyword evidence="2" id="KW-0479">Metal-binding</keyword>
<dbReference type="GO" id="GO:0005737">
    <property type="term" value="C:cytoplasm"/>
    <property type="evidence" value="ECO:0007669"/>
    <property type="project" value="UniProtKB-ARBA"/>
</dbReference>
<feature type="domain" description="EF-hand" evidence="6">
    <location>
        <begin position="152"/>
        <end position="187"/>
    </location>
</feature>
<feature type="domain" description="EF-hand" evidence="6">
    <location>
        <begin position="116"/>
        <end position="151"/>
    </location>
</feature>
<feature type="domain" description="EF-hand" evidence="6">
    <location>
        <begin position="188"/>
        <end position="223"/>
    </location>
</feature>
<evidence type="ECO:0000256" key="2">
    <source>
        <dbReference type="ARBA" id="ARBA00022723"/>
    </source>
</evidence>
<dbReference type="InterPro" id="IPR002048">
    <property type="entry name" value="EF_hand_dom"/>
</dbReference>
<name>A0A540LY58_MALBA</name>
<reference evidence="7 8" key="1">
    <citation type="journal article" date="2019" name="G3 (Bethesda)">
        <title>Sequencing of a Wild Apple (Malus baccata) Genome Unravels the Differences Between Cultivated and Wild Apple Species Regarding Disease Resistance and Cold Tolerance.</title>
        <authorList>
            <person name="Chen X."/>
        </authorList>
    </citation>
    <scope>NUCLEOTIDE SEQUENCE [LARGE SCALE GENOMIC DNA]</scope>
    <source>
        <strain evidence="8">cv. Shandingzi</strain>
        <tissue evidence="7">Leaves</tissue>
    </source>
</reference>
<dbReference type="PROSITE" id="PS00018">
    <property type="entry name" value="EF_HAND_1"/>
    <property type="match status" value="4"/>
</dbReference>
<feature type="domain" description="EF-hand" evidence="6">
    <location>
        <begin position="80"/>
        <end position="115"/>
    </location>
</feature>
<gene>
    <name evidence="7" type="ORF">C1H46_022993</name>
</gene>
<dbReference type="InterPro" id="IPR011992">
    <property type="entry name" value="EF-hand-dom_pair"/>
</dbReference>
<evidence type="ECO:0000256" key="4">
    <source>
        <dbReference type="ARBA" id="ARBA00022837"/>
    </source>
</evidence>
<dbReference type="SUPFAM" id="SSF47473">
    <property type="entry name" value="EF-hand"/>
    <property type="match status" value="1"/>
</dbReference>
<organism evidence="7 8">
    <name type="scientific">Malus baccata</name>
    <name type="common">Siberian crab apple</name>
    <name type="synonym">Pyrus baccata</name>
    <dbReference type="NCBI Taxonomy" id="106549"/>
    <lineage>
        <taxon>Eukaryota</taxon>
        <taxon>Viridiplantae</taxon>
        <taxon>Streptophyta</taxon>
        <taxon>Embryophyta</taxon>
        <taxon>Tracheophyta</taxon>
        <taxon>Spermatophyta</taxon>
        <taxon>Magnoliopsida</taxon>
        <taxon>eudicotyledons</taxon>
        <taxon>Gunneridae</taxon>
        <taxon>Pentapetalae</taxon>
        <taxon>rosids</taxon>
        <taxon>fabids</taxon>
        <taxon>Rosales</taxon>
        <taxon>Rosaceae</taxon>
        <taxon>Amygdaloideae</taxon>
        <taxon>Maleae</taxon>
        <taxon>Malus</taxon>
    </lineage>
</organism>
<dbReference type="FunFam" id="1.10.238.10:FF:000089">
    <property type="entry name" value="calmodulin-like protein 3"/>
    <property type="match status" value="1"/>
</dbReference>
<comment type="caution">
    <text evidence="7">The sequence shown here is derived from an EMBL/GenBank/DDBJ whole genome shotgun (WGS) entry which is preliminary data.</text>
</comment>
<evidence type="ECO:0000256" key="3">
    <source>
        <dbReference type="ARBA" id="ARBA00022737"/>
    </source>
</evidence>
<proteinExistence type="predicted"/>
<keyword evidence="3" id="KW-0677">Repeat</keyword>
<dbReference type="GO" id="GO:0005509">
    <property type="term" value="F:calcium ion binding"/>
    <property type="evidence" value="ECO:0007669"/>
    <property type="project" value="InterPro"/>
</dbReference>
<dbReference type="EMBL" id="VIEB01000420">
    <property type="protein sequence ID" value="TQD91425.1"/>
    <property type="molecule type" value="Genomic_DNA"/>
</dbReference>
<accession>A0A540LY58</accession>
<dbReference type="Gene3D" id="1.10.238.10">
    <property type="entry name" value="EF-hand"/>
    <property type="match status" value="2"/>
</dbReference>
<dbReference type="InterPro" id="IPR039647">
    <property type="entry name" value="EF_hand_pair_protein_CML-like"/>
</dbReference>
<keyword evidence="8" id="KW-1185">Reference proteome</keyword>
<dbReference type="InterPro" id="IPR018247">
    <property type="entry name" value="EF_Hand_1_Ca_BS"/>
</dbReference>
<dbReference type="AlphaFoldDB" id="A0A540LY58"/>
<feature type="region of interest" description="Disordered" evidence="5">
    <location>
        <begin position="37"/>
        <end position="77"/>
    </location>
</feature>
<comment type="function">
    <text evidence="1">Potential calcium sensor.</text>
</comment>